<dbReference type="Gene3D" id="6.10.140.910">
    <property type="match status" value="1"/>
</dbReference>
<dbReference type="PANTHER" id="PTHR48125:SF10">
    <property type="entry name" value="OS12G0136300 PROTEIN"/>
    <property type="match status" value="1"/>
</dbReference>
<feature type="compositionally biased region" description="Basic and acidic residues" evidence="1">
    <location>
        <begin position="408"/>
        <end position="452"/>
    </location>
</feature>
<feature type="compositionally biased region" description="Basic and acidic residues" evidence="1">
    <location>
        <begin position="131"/>
        <end position="141"/>
    </location>
</feature>
<feature type="compositionally biased region" description="Basic and acidic residues" evidence="1">
    <location>
        <begin position="354"/>
        <end position="364"/>
    </location>
</feature>
<feature type="region of interest" description="Disordered" evidence="1">
    <location>
        <begin position="1"/>
        <end position="52"/>
    </location>
</feature>
<protein>
    <recommendedName>
        <fullName evidence="2">GDP/GTP exchange factor Sec2 N-terminal domain-containing protein</fullName>
    </recommendedName>
</protein>
<organism evidence="3 4">
    <name type="scientific">Rhizoctonia solani</name>
    <dbReference type="NCBI Taxonomy" id="456999"/>
    <lineage>
        <taxon>Eukaryota</taxon>
        <taxon>Fungi</taxon>
        <taxon>Dikarya</taxon>
        <taxon>Basidiomycota</taxon>
        <taxon>Agaricomycotina</taxon>
        <taxon>Agaricomycetes</taxon>
        <taxon>Cantharellales</taxon>
        <taxon>Ceratobasidiaceae</taxon>
        <taxon>Rhizoctonia</taxon>
    </lineage>
</organism>
<feature type="compositionally biased region" description="Low complexity" evidence="1">
    <location>
        <begin position="491"/>
        <end position="500"/>
    </location>
</feature>
<dbReference type="EMBL" id="CAJMWX010001673">
    <property type="protein sequence ID" value="CAE6501643.1"/>
    <property type="molecule type" value="Genomic_DNA"/>
</dbReference>
<comment type="caution">
    <text evidence="3">The sequence shown here is derived from an EMBL/GenBank/DDBJ whole genome shotgun (WGS) entry which is preliminary data.</text>
</comment>
<dbReference type="SUPFAM" id="SSF144284">
    <property type="entry name" value="Sec2 N-terminal region"/>
    <property type="match status" value="1"/>
</dbReference>
<feature type="compositionally biased region" description="Low complexity" evidence="1">
    <location>
        <begin position="27"/>
        <end position="36"/>
    </location>
</feature>
<evidence type="ECO:0000259" key="2">
    <source>
        <dbReference type="Pfam" id="PF06428"/>
    </source>
</evidence>
<feature type="compositionally biased region" description="Low complexity" evidence="1">
    <location>
        <begin position="187"/>
        <end position="196"/>
    </location>
</feature>
<dbReference type="InterPro" id="IPR009449">
    <property type="entry name" value="Sec2_N"/>
</dbReference>
<feature type="domain" description="GDP/GTP exchange factor Sec2 N-terminal" evidence="2">
    <location>
        <begin position="273"/>
        <end position="360"/>
    </location>
</feature>
<feature type="region of interest" description="Disordered" evidence="1">
    <location>
        <begin position="354"/>
        <end position="566"/>
    </location>
</feature>
<feature type="compositionally biased region" description="Low complexity" evidence="1">
    <location>
        <begin position="152"/>
        <end position="165"/>
    </location>
</feature>
<sequence>MSSPPSTSSPPPEPAPVPFPSTELEPETAATPTPEDAVPEPTPDPPKAKDPTIEILEQAKTRFEDRETADDDLRDSLGKLITLCTQLTARISTLEPQLTELQTSLTLTQSNLTLAMANTEMLEDALKHNSHTRDVGWRRSDSTASRRPPANSVSYSTSSVTSSGSVDEHGAKIVVHAPSPQSPPPRAATTTPTGQPESRFFRFRFGSKTPSPTSAIHQVQQSKGANSPPSHLTSASLPSLGLALEDVPPTPPSTTSVTSTGTKVPDPELAALEKKLKEREEEIKAKEEAIEARNKELEELKAKLDAEKKLSSELEKEKASVQEEIESLTQSLFEEANKMVADERRKMAEVEALLRETEEERDAVRGAMRVVEGENGRLRELSAGSAKKEEEKLEEESKPDVDQAPSNAKEEPKDTDKAPEPEKVEVEAKPDPVKVESEVKPDPETAKPDSNKVESLPLNGPEPETVDDVESDTDNARTSFESARADSATKESSPVVSPVSSDDELDEPAPDNTHLAKPNTDLPSLPGSSSDLWKGQARDREVTPPKTPPRVHALPVETSPWAEGRA</sequence>
<dbReference type="PANTHER" id="PTHR48125">
    <property type="entry name" value="LP07818P1"/>
    <property type="match status" value="1"/>
</dbReference>
<feature type="compositionally biased region" description="Basic and acidic residues" evidence="1">
    <location>
        <begin position="371"/>
        <end position="401"/>
    </location>
</feature>
<accession>A0A8H3CZN3</accession>
<feature type="compositionally biased region" description="Polar residues" evidence="1">
    <location>
        <begin position="208"/>
        <end position="237"/>
    </location>
</feature>
<feature type="compositionally biased region" description="Acidic residues" evidence="1">
    <location>
        <begin position="464"/>
        <end position="473"/>
    </location>
</feature>
<feature type="compositionally biased region" description="Low complexity" evidence="1">
    <location>
        <begin position="521"/>
        <end position="532"/>
    </location>
</feature>
<dbReference type="AlphaFoldDB" id="A0A8H3CZN3"/>
<reference evidence="3" key="1">
    <citation type="submission" date="2021-01" db="EMBL/GenBank/DDBJ databases">
        <authorList>
            <person name="Kaushik A."/>
        </authorList>
    </citation>
    <scope>NUCLEOTIDE SEQUENCE</scope>
    <source>
        <strain evidence="3">AG4-R118</strain>
    </source>
</reference>
<gene>
    <name evidence="3" type="ORF">RDB_LOCUS153905</name>
</gene>
<evidence type="ECO:0000313" key="4">
    <source>
        <dbReference type="Proteomes" id="UP000663888"/>
    </source>
</evidence>
<dbReference type="Pfam" id="PF06428">
    <property type="entry name" value="Sec2p"/>
    <property type="match status" value="1"/>
</dbReference>
<name>A0A8H3CZN3_9AGAM</name>
<feature type="compositionally biased region" description="Pro residues" evidence="1">
    <location>
        <begin position="7"/>
        <end position="19"/>
    </location>
</feature>
<proteinExistence type="predicted"/>
<evidence type="ECO:0000313" key="3">
    <source>
        <dbReference type="EMBL" id="CAE6501643.1"/>
    </source>
</evidence>
<dbReference type="Proteomes" id="UP000663888">
    <property type="component" value="Unassembled WGS sequence"/>
</dbReference>
<evidence type="ECO:0000256" key="1">
    <source>
        <dbReference type="SAM" id="MobiDB-lite"/>
    </source>
</evidence>
<feature type="compositionally biased region" description="Low complexity" evidence="1">
    <location>
        <begin position="253"/>
        <end position="267"/>
    </location>
</feature>
<feature type="region of interest" description="Disordered" evidence="1">
    <location>
        <begin position="131"/>
        <end position="267"/>
    </location>
</feature>